<evidence type="ECO:0000313" key="3">
    <source>
        <dbReference type="Proteomes" id="UP000197153"/>
    </source>
</evidence>
<gene>
    <name evidence="2" type="ORF">Y958_00895</name>
</gene>
<evidence type="ECO:0000313" key="2">
    <source>
        <dbReference type="EMBL" id="ASG19540.1"/>
    </source>
</evidence>
<feature type="region of interest" description="Disordered" evidence="1">
    <location>
        <begin position="266"/>
        <end position="292"/>
    </location>
</feature>
<evidence type="ECO:0000256" key="1">
    <source>
        <dbReference type="SAM" id="MobiDB-lite"/>
    </source>
</evidence>
<reference evidence="2 3" key="1">
    <citation type="submission" date="2017-06" db="EMBL/GenBank/DDBJ databases">
        <title>Complete genome sequence of Nitrospirillum amazonense strain CBAmC, an endophytic nitrogen-fixing and plant growth-promoting bacterium, isolated from sugarcane.</title>
        <authorList>
            <person name="Schwab S."/>
            <person name="dos Santos Teixeira K.R."/>
            <person name="Simoes Araujo J.L."/>
            <person name="Soares Vidal M."/>
            <person name="Borges de Freitas H.R."/>
            <person name="Rivello Crivelaro A.L."/>
            <person name="Bueno de Camargo Nunes A."/>
            <person name="dos Santos C.M."/>
            <person name="Palmeira da Silva Rosa D."/>
            <person name="da Silva Padilha D."/>
            <person name="da Silva E."/>
            <person name="Araujo Terra L."/>
            <person name="Soares Mendes V."/>
            <person name="Farinelli L."/>
            <person name="Magalhaes Cruz L."/>
            <person name="Baldani J.I."/>
        </authorList>
    </citation>
    <scope>NUCLEOTIDE SEQUENCE [LARGE SCALE GENOMIC DNA]</scope>
    <source>
        <strain evidence="2 3">CBAmC</strain>
    </source>
</reference>
<feature type="region of interest" description="Disordered" evidence="1">
    <location>
        <begin position="118"/>
        <end position="140"/>
    </location>
</feature>
<organism evidence="2 3">
    <name type="scientific">Nitrospirillum viridazoti CBAmc</name>
    <dbReference type="NCBI Taxonomy" id="1441467"/>
    <lineage>
        <taxon>Bacteria</taxon>
        <taxon>Pseudomonadati</taxon>
        <taxon>Pseudomonadota</taxon>
        <taxon>Alphaproteobacteria</taxon>
        <taxon>Rhodospirillales</taxon>
        <taxon>Azospirillaceae</taxon>
        <taxon>Nitrospirillum</taxon>
        <taxon>Nitrospirillum viridazoti</taxon>
    </lineage>
</organism>
<name>A0A248JM47_9PROT</name>
<dbReference type="AlphaFoldDB" id="A0A248JM47"/>
<dbReference type="Proteomes" id="UP000197153">
    <property type="component" value="Chromosome 1"/>
</dbReference>
<sequence length="479" mass="51100">MPDSFISGGGAAGLSMADWMDAEIPEGRLLIGPTRAIPAGMRRYALGGPTCSPIWRDARVIKYLHGLDAVGRLRLRQMVRGVDFRVSDTQLVDQAMRDLAMGSLSAFLIPRAIAPLSPPSVDPPRHDQGDEDPPGQPAQWSVTDRVVATLRRCVPLLPRDMQQAAKSLFTRETLYWLAGFLVVWAGGHLAGYGEAIDVILLGVGYAMVGWSVFQGLNDLGHGIALAITAKTQHDLDEAAKRTAAGLTILTINALIALIAKVKPASGGKRPMVEEPPPPPADPPLPPKAPKPDLKTLRERYADRIKKGDTFKTLGVSEEEAEGFLDTEPGNRLLSELSKADPTASVKLIRDRAISMVQSGSGLPEMANMASPLVKIVPKGASISPYSPYFTTMENLNKATSSGKNLADYFGLPVSSGASVYDVYQISPKVGVDPPAVFVSKIAPTSELGGLVERSGGATQYIVPNRGLWDAPVPIGTIGF</sequence>
<keyword evidence="3" id="KW-1185">Reference proteome</keyword>
<proteinExistence type="predicted"/>
<dbReference type="EMBL" id="CP022110">
    <property type="protein sequence ID" value="ASG19540.1"/>
    <property type="molecule type" value="Genomic_DNA"/>
</dbReference>
<dbReference type="KEGG" id="nao:Y958_00895"/>
<accession>A0A248JM47</accession>
<feature type="compositionally biased region" description="Pro residues" evidence="1">
    <location>
        <begin position="273"/>
        <end position="288"/>
    </location>
</feature>
<protein>
    <submittedName>
        <fullName evidence="2">Uncharacterized protein</fullName>
    </submittedName>
</protein>